<keyword evidence="6 10" id="KW-0432">Leucine biosynthesis</keyword>
<dbReference type="Pfam" id="PF00694">
    <property type="entry name" value="Aconitase_C"/>
    <property type="match status" value="1"/>
</dbReference>
<keyword evidence="9 10" id="KW-0100">Branched-chain amino acid biosynthesis</keyword>
<evidence type="ECO:0000256" key="2">
    <source>
        <dbReference type="ARBA" id="ARBA00002695"/>
    </source>
</evidence>
<organism evidence="12 13">
    <name type="scientific">Paraglaciecola polaris LMG 21857</name>
    <dbReference type="NCBI Taxonomy" id="1129793"/>
    <lineage>
        <taxon>Bacteria</taxon>
        <taxon>Pseudomonadati</taxon>
        <taxon>Pseudomonadota</taxon>
        <taxon>Gammaproteobacteria</taxon>
        <taxon>Alteromonadales</taxon>
        <taxon>Alteromonadaceae</taxon>
        <taxon>Paraglaciecola</taxon>
    </lineage>
</organism>
<comment type="catalytic activity">
    <reaction evidence="1 10">
        <text>(2R,3S)-3-isopropylmalate = (2S)-2-isopropylmalate</text>
        <dbReference type="Rhea" id="RHEA:32287"/>
        <dbReference type="ChEBI" id="CHEBI:1178"/>
        <dbReference type="ChEBI" id="CHEBI:35121"/>
        <dbReference type="EC" id="4.2.1.33"/>
    </reaction>
</comment>
<protein>
    <recommendedName>
        <fullName evidence="10">3-isopropylmalate dehydratase small subunit</fullName>
        <ecNumber evidence="10">4.2.1.33</ecNumber>
    </recommendedName>
    <alternativeName>
        <fullName evidence="10">Alpha-IPM isomerase</fullName>
        <shortName evidence="10">IPMI</shortName>
    </alternativeName>
    <alternativeName>
        <fullName evidence="10">Isopropylmalate isomerase</fullName>
    </alternativeName>
</protein>
<evidence type="ECO:0000313" key="12">
    <source>
        <dbReference type="EMBL" id="GAC32364.1"/>
    </source>
</evidence>
<dbReference type="InterPro" id="IPR004431">
    <property type="entry name" value="3-IsopropMal_deHydase_ssu"/>
</dbReference>
<comment type="function">
    <text evidence="2 10">Catalyzes the isomerization between 2-isopropylmalate and 3-isopropylmalate, via the formation of 2-isopropylmaleate.</text>
</comment>
<dbReference type="GO" id="GO:0003861">
    <property type="term" value="F:3-isopropylmalate dehydratase activity"/>
    <property type="evidence" value="ECO:0007669"/>
    <property type="project" value="UniProtKB-UniRule"/>
</dbReference>
<evidence type="ECO:0000256" key="6">
    <source>
        <dbReference type="ARBA" id="ARBA00022430"/>
    </source>
</evidence>
<keyword evidence="13" id="KW-1185">Reference proteome</keyword>
<dbReference type="HAMAP" id="MF_01031">
    <property type="entry name" value="LeuD_type1"/>
    <property type="match status" value="1"/>
</dbReference>
<comment type="similarity">
    <text evidence="4 10">Belongs to the LeuD family. LeuD type 1 subfamily.</text>
</comment>
<evidence type="ECO:0000259" key="11">
    <source>
        <dbReference type="Pfam" id="PF00694"/>
    </source>
</evidence>
<dbReference type="SUPFAM" id="SSF52016">
    <property type="entry name" value="LeuD/IlvD-like"/>
    <property type="match status" value="1"/>
</dbReference>
<gene>
    <name evidence="10 12" type="primary">leuD</name>
    <name evidence="12" type="ORF">GPLA_1450</name>
</gene>
<dbReference type="EMBL" id="BAER01000037">
    <property type="protein sequence ID" value="GAC32364.1"/>
    <property type="molecule type" value="Genomic_DNA"/>
</dbReference>
<dbReference type="CDD" id="cd01577">
    <property type="entry name" value="IPMI_Swivel"/>
    <property type="match status" value="1"/>
</dbReference>
<feature type="domain" description="Aconitase A/isopropylmalate dehydratase small subunit swivel" evidence="11">
    <location>
        <begin position="1"/>
        <end position="125"/>
    </location>
</feature>
<accession>K6YI26</accession>
<evidence type="ECO:0000256" key="9">
    <source>
        <dbReference type="ARBA" id="ARBA00023304"/>
    </source>
</evidence>
<dbReference type="PANTHER" id="PTHR43345">
    <property type="entry name" value="3-ISOPROPYLMALATE DEHYDRATASE SMALL SUBUNIT 2-RELATED-RELATED"/>
    <property type="match status" value="1"/>
</dbReference>
<dbReference type="STRING" id="1129793.GPLA_1450"/>
<comment type="subunit">
    <text evidence="5 10">Heterodimer of LeuC and LeuD.</text>
</comment>
<dbReference type="EC" id="4.2.1.33" evidence="10"/>
<evidence type="ECO:0000256" key="10">
    <source>
        <dbReference type="HAMAP-Rule" id="MF_01031"/>
    </source>
</evidence>
<dbReference type="GO" id="GO:0009316">
    <property type="term" value="C:3-isopropylmalate dehydratase complex"/>
    <property type="evidence" value="ECO:0007669"/>
    <property type="project" value="InterPro"/>
</dbReference>
<keyword evidence="8 10" id="KW-0456">Lyase</keyword>
<dbReference type="OrthoDB" id="9777465at2"/>
<evidence type="ECO:0000313" key="13">
    <source>
        <dbReference type="Proteomes" id="UP000006322"/>
    </source>
</evidence>
<dbReference type="InterPro" id="IPR015928">
    <property type="entry name" value="Aconitase/3IPM_dehydase_swvl"/>
</dbReference>
<sequence length="216" mass="23848">MEKFTVHQGVAAPMLQINIDTDAIIPSREMKLVSKQGLGEGLFAGWRYTLPNGREPSPDFVLNQAQYEGTSILLAGDNFGCGSSREHAVWALKEYGIKAIFASGFGSIFYHNCIRNGILPVVLQNDQVLVLAKQVQRDPQVCQLNVNLVDCYVSVLDTKNDKGKDANEGLSFPFSILPAQQAMLLEGLDGIALTLKSKSKIENFKHTYQAQYPWLA</sequence>
<evidence type="ECO:0000256" key="8">
    <source>
        <dbReference type="ARBA" id="ARBA00023239"/>
    </source>
</evidence>
<comment type="pathway">
    <text evidence="3 10">Amino-acid biosynthesis; L-leucine biosynthesis; L-leucine from 3-methyl-2-oxobutanoate: step 2/4.</text>
</comment>
<evidence type="ECO:0000256" key="3">
    <source>
        <dbReference type="ARBA" id="ARBA00004729"/>
    </source>
</evidence>
<dbReference type="InterPro" id="IPR050075">
    <property type="entry name" value="LeuD"/>
</dbReference>
<dbReference type="GO" id="GO:0009098">
    <property type="term" value="P:L-leucine biosynthetic process"/>
    <property type="evidence" value="ECO:0007669"/>
    <property type="project" value="UniProtKB-UniRule"/>
</dbReference>
<dbReference type="AlphaFoldDB" id="K6YI26"/>
<dbReference type="InterPro" id="IPR033940">
    <property type="entry name" value="IPMI_Swivel"/>
</dbReference>
<proteinExistence type="inferred from homology"/>
<dbReference type="RefSeq" id="WP_007104162.1">
    <property type="nucleotide sequence ID" value="NZ_BAER01000037.1"/>
</dbReference>
<name>K6YI26_9ALTE</name>
<evidence type="ECO:0000256" key="7">
    <source>
        <dbReference type="ARBA" id="ARBA00022605"/>
    </source>
</evidence>
<evidence type="ECO:0000256" key="1">
    <source>
        <dbReference type="ARBA" id="ARBA00000491"/>
    </source>
</evidence>
<reference evidence="13" key="1">
    <citation type="journal article" date="2014" name="Environ. Microbiol.">
        <title>Comparative genomics of the marine bacterial genus Glaciecola reveals the high degree of genomic diversity and genomic characteristic for cold adaptation.</title>
        <authorList>
            <person name="Qin Q.L."/>
            <person name="Xie B.B."/>
            <person name="Yu Y."/>
            <person name="Shu Y.L."/>
            <person name="Rong J.C."/>
            <person name="Zhang Y.J."/>
            <person name="Zhao D.L."/>
            <person name="Chen X.L."/>
            <person name="Zhang X.Y."/>
            <person name="Chen B."/>
            <person name="Zhou B.C."/>
            <person name="Zhang Y.Z."/>
        </authorList>
    </citation>
    <scope>NUCLEOTIDE SEQUENCE [LARGE SCALE GENOMIC DNA]</scope>
    <source>
        <strain evidence="13">LMG 21857</strain>
    </source>
</reference>
<dbReference type="PANTHER" id="PTHR43345:SF5">
    <property type="entry name" value="3-ISOPROPYLMALATE DEHYDRATASE SMALL SUBUNIT"/>
    <property type="match status" value="1"/>
</dbReference>
<dbReference type="NCBIfam" id="TIGR00171">
    <property type="entry name" value="leuD"/>
    <property type="match status" value="1"/>
</dbReference>
<dbReference type="InterPro" id="IPR000573">
    <property type="entry name" value="AconitaseA/IPMdHydase_ssu_swvl"/>
</dbReference>
<dbReference type="NCBIfam" id="NF002458">
    <property type="entry name" value="PRK01641.1"/>
    <property type="match status" value="1"/>
</dbReference>
<dbReference type="Gene3D" id="3.20.19.10">
    <property type="entry name" value="Aconitase, domain 4"/>
    <property type="match status" value="1"/>
</dbReference>
<dbReference type="Proteomes" id="UP000006322">
    <property type="component" value="Unassembled WGS sequence"/>
</dbReference>
<evidence type="ECO:0000256" key="5">
    <source>
        <dbReference type="ARBA" id="ARBA00011271"/>
    </source>
</evidence>
<comment type="caution">
    <text evidence="12">The sequence shown here is derived from an EMBL/GenBank/DDBJ whole genome shotgun (WGS) entry which is preliminary data.</text>
</comment>
<dbReference type="UniPathway" id="UPA00048">
    <property type="reaction ID" value="UER00071"/>
</dbReference>
<evidence type="ECO:0000256" key="4">
    <source>
        <dbReference type="ARBA" id="ARBA00009845"/>
    </source>
</evidence>
<keyword evidence="7 10" id="KW-0028">Amino-acid biosynthesis</keyword>